<evidence type="ECO:0000259" key="4">
    <source>
        <dbReference type="PROSITE" id="PS50048"/>
    </source>
</evidence>
<keyword evidence="6" id="KW-1185">Reference proteome</keyword>
<dbReference type="Pfam" id="PF00172">
    <property type="entry name" value="Zn_clus"/>
    <property type="match status" value="1"/>
</dbReference>
<feature type="domain" description="Zn(2)-C6 fungal-type" evidence="4">
    <location>
        <begin position="16"/>
        <end position="46"/>
    </location>
</feature>
<dbReference type="SMART" id="SM00066">
    <property type="entry name" value="GAL4"/>
    <property type="match status" value="1"/>
</dbReference>
<dbReference type="CDD" id="cd12148">
    <property type="entry name" value="fungal_TF_MHR"/>
    <property type="match status" value="1"/>
</dbReference>
<dbReference type="CDD" id="cd00067">
    <property type="entry name" value="GAL4"/>
    <property type="match status" value="1"/>
</dbReference>
<dbReference type="AlphaFoldDB" id="A0A9P9JGG8"/>
<dbReference type="GO" id="GO:0008270">
    <property type="term" value="F:zinc ion binding"/>
    <property type="evidence" value="ECO:0007669"/>
    <property type="project" value="InterPro"/>
</dbReference>
<dbReference type="Gene3D" id="4.10.240.10">
    <property type="entry name" value="Zn(2)-C6 fungal-type DNA-binding domain"/>
    <property type="match status" value="1"/>
</dbReference>
<organism evidence="5 6">
    <name type="scientific">Dactylonectria macrodidyma</name>
    <dbReference type="NCBI Taxonomy" id="307937"/>
    <lineage>
        <taxon>Eukaryota</taxon>
        <taxon>Fungi</taxon>
        <taxon>Dikarya</taxon>
        <taxon>Ascomycota</taxon>
        <taxon>Pezizomycotina</taxon>
        <taxon>Sordariomycetes</taxon>
        <taxon>Hypocreomycetidae</taxon>
        <taxon>Hypocreales</taxon>
        <taxon>Nectriaceae</taxon>
        <taxon>Dactylonectria</taxon>
    </lineage>
</organism>
<reference evidence="5" key="1">
    <citation type="journal article" date="2021" name="Nat. Commun.">
        <title>Genetic determinants of endophytism in the Arabidopsis root mycobiome.</title>
        <authorList>
            <person name="Mesny F."/>
            <person name="Miyauchi S."/>
            <person name="Thiergart T."/>
            <person name="Pickel B."/>
            <person name="Atanasova L."/>
            <person name="Karlsson M."/>
            <person name="Huettel B."/>
            <person name="Barry K.W."/>
            <person name="Haridas S."/>
            <person name="Chen C."/>
            <person name="Bauer D."/>
            <person name="Andreopoulos W."/>
            <person name="Pangilinan J."/>
            <person name="LaButti K."/>
            <person name="Riley R."/>
            <person name="Lipzen A."/>
            <person name="Clum A."/>
            <person name="Drula E."/>
            <person name="Henrissat B."/>
            <person name="Kohler A."/>
            <person name="Grigoriev I.V."/>
            <person name="Martin F.M."/>
            <person name="Hacquard S."/>
        </authorList>
    </citation>
    <scope>NUCLEOTIDE SEQUENCE</scope>
    <source>
        <strain evidence="5">MPI-CAGE-AT-0147</strain>
    </source>
</reference>
<dbReference type="InterPro" id="IPR050797">
    <property type="entry name" value="Carb_Metab_Trans_Reg"/>
</dbReference>
<gene>
    <name evidence="5" type="ORF">EDB81DRAFT_923752</name>
</gene>
<evidence type="ECO:0000256" key="1">
    <source>
        <dbReference type="ARBA" id="ARBA00022723"/>
    </source>
</evidence>
<dbReference type="PROSITE" id="PS00463">
    <property type="entry name" value="ZN2_CY6_FUNGAL_1"/>
    <property type="match status" value="1"/>
</dbReference>
<dbReference type="PANTHER" id="PTHR31668">
    <property type="entry name" value="GLUCOSE TRANSPORT TRANSCRIPTION REGULATOR RGT1-RELATED-RELATED"/>
    <property type="match status" value="1"/>
</dbReference>
<dbReference type="PROSITE" id="PS50048">
    <property type="entry name" value="ZN2_CY6_FUNGAL_2"/>
    <property type="match status" value="1"/>
</dbReference>
<dbReference type="EMBL" id="JAGMUV010000004">
    <property type="protein sequence ID" value="KAH7160657.1"/>
    <property type="molecule type" value="Genomic_DNA"/>
</dbReference>
<sequence length="607" mass="67676">MQRLNGFRRKILESEPCEACRRRKVRCDAIPSQCSNCKALDLTCEYSARRRKRGPKPRTLSGFGSGDASSTEAVVSPGPRSPHLSDGVGLRQAPLAGNLVFSPPSQPHPSQEFGNTPQTHQSPIGFSPLTDRDSLRVIEAFEPDHRPVQVHQALSAALEAIGISLEEAVANSIEQFMVWNFPSLPVIHPYSLKQNVRILLPSSRYLFEPIPGNAASVAETGRRGADMRAFTLLTALCAMASCRSSRTSRESNASFIPFFTASRHMLACFEDWDISHADSSSLFIRSCHSAALHHMGLTRQSWYILGDAMRLAIDMRLYDETSYQNLSPLETKLRKNFFISISMSDKSASVLNNRSLIFHDICLNDPVTCPAVLEDEFSLLTSEDGHYDKPYEKQLHEGFYLSYNLWTMATDLLLDMKTLSRLYKRSLCDVPPQDPIQVGIMNSYIAFCGILDTLPPWLRNPDRHTAETEEATMYQRQTFWHQRANIVITFHCLRLILLRRAAERGLCSLLGLTSNPNMLALRKIEIASDLTAAAANLPFEALQANGEPLVEKLRQVGVSLLEIVHQNVNEAVSSRAQSLLTTLIDAIASLDSRVSDELSGQPQLESC</sequence>
<evidence type="ECO:0000256" key="2">
    <source>
        <dbReference type="ARBA" id="ARBA00023242"/>
    </source>
</evidence>
<evidence type="ECO:0000313" key="5">
    <source>
        <dbReference type="EMBL" id="KAH7160657.1"/>
    </source>
</evidence>
<dbReference type="GO" id="GO:0000981">
    <property type="term" value="F:DNA-binding transcription factor activity, RNA polymerase II-specific"/>
    <property type="evidence" value="ECO:0007669"/>
    <property type="project" value="InterPro"/>
</dbReference>
<dbReference type="SUPFAM" id="SSF57701">
    <property type="entry name" value="Zn2/Cys6 DNA-binding domain"/>
    <property type="match status" value="1"/>
</dbReference>
<dbReference type="Proteomes" id="UP000738349">
    <property type="component" value="Unassembled WGS sequence"/>
</dbReference>
<keyword evidence="2" id="KW-0539">Nucleus</keyword>
<name>A0A9P9JGG8_9HYPO</name>
<protein>
    <recommendedName>
        <fullName evidence="4">Zn(2)-C6 fungal-type domain-containing protein</fullName>
    </recommendedName>
</protein>
<feature type="region of interest" description="Disordered" evidence="3">
    <location>
        <begin position="50"/>
        <end position="126"/>
    </location>
</feature>
<dbReference type="Pfam" id="PF04082">
    <property type="entry name" value="Fungal_trans"/>
    <property type="match status" value="1"/>
</dbReference>
<accession>A0A9P9JGG8</accession>
<keyword evidence="1" id="KW-0479">Metal-binding</keyword>
<feature type="compositionally biased region" description="Polar residues" evidence="3">
    <location>
        <begin position="108"/>
        <end position="124"/>
    </location>
</feature>
<comment type="caution">
    <text evidence="5">The sequence shown here is derived from an EMBL/GenBank/DDBJ whole genome shotgun (WGS) entry which is preliminary data.</text>
</comment>
<dbReference type="OrthoDB" id="2283488at2759"/>
<evidence type="ECO:0000256" key="3">
    <source>
        <dbReference type="SAM" id="MobiDB-lite"/>
    </source>
</evidence>
<dbReference type="InterPro" id="IPR036864">
    <property type="entry name" value="Zn2-C6_fun-type_DNA-bd_sf"/>
</dbReference>
<dbReference type="InterPro" id="IPR007219">
    <property type="entry name" value="XnlR_reg_dom"/>
</dbReference>
<dbReference type="InterPro" id="IPR001138">
    <property type="entry name" value="Zn2Cys6_DnaBD"/>
</dbReference>
<proteinExistence type="predicted"/>
<evidence type="ECO:0000313" key="6">
    <source>
        <dbReference type="Proteomes" id="UP000738349"/>
    </source>
</evidence>